<reference evidence="1 2" key="1">
    <citation type="journal article" date="2023" name="BMC Biotechnol.">
        <title>Vitis rotundifolia cv Carlos genome sequencing.</title>
        <authorList>
            <person name="Huff M."/>
            <person name="Hulse-Kemp A."/>
            <person name="Scheffler B."/>
            <person name="Youngblood R."/>
            <person name="Simpson S."/>
            <person name="Babiker E."/>
            <person name="Staton M."/>
        </authorList>
    </citation>
    <scope>NUCLEOTIDE SEQUENCE [LARGE SCALE GENOMIC DNA]</scope>
    <source>
        <tissue evidence="1">Leaf</tissue>
    </source>
</reference>
<evidence type="ECO:0000313" key="2">
    <source>
        <dbReference type="Proteomes" id="UP001168098"/>
    </source>
</evidence>
<organism evidence="1 2">
    <name type="scientific">Vitis rotundifolia</name>
    <name type="common">Muscadine grape</name>
    <dbReference type="NCBI Taxonomy" id="103349"/>
    <lineage>
        <taxon>Eukaryota</taxon>
        <taxon>Viridiplantae</taxon>
        <taxon>Streptophyta</taxon>
        <taxon>Embryophyta</taxon>
        <taxon>Tracheophyta</taxon>
        <taxon>Spermatophyta</taxon>
        <taxon>Magnoliopsida</taxon>
        <taxon>eudicotyledons</taxon>
        <taxon>Gunneridae</taxon>
        <taxon>Pentapetalae</taxon>
        <taxon>rosids</taxon>
        <taxon>Vitales</taxon>
        <taxon>Vitaceae</taxon>
        <taxon>Viteae</taxon>
        <taxon>Vitis</taxon>
    </lineage>
</organism>
<proteinExistence type="predicted"/>
<accession>A0AA38ZQK1</accession>
<gene>
    <name evidence="1" type="ORF">PVL29_012204</name>
</gene>
<dbReference type="Proteomes" id="UP001168098">
    <property type="component" value="Unassembled WGS sequence"/>
</dbReference>
<dbReference type="Pfam" id="PF00560">
    <property type="entry name" value="LRR_1"/>
    <property type="match status" value="1"/>
</dbReference>
<dbReference type="Gene3D" id="3.80.10.10">
    <property type="entry name" value="Ribonuclease Inhibitor"/>
    <property type="match status" value="1"/>
</dbReference>
<name>A0AA38ZQK1_VITRO</name>
<protein>
    <submittedName>
        <fullName evidence="1">Uncharacterized protein</fullName>
    </submittedName>
</protein>
<comment type="caution">
    <text evidence="1">The sequence shown here is derived from an EMBL/GenBank/DDBJ whole genome shotgun (WGS) entry which is preliminary data.</text>
</comment>
<dbReference type="SUPFAM" id="SSF52058">
    <property type="entry name" value="L domain-like"/>
    <property type="match status" value="1"/>
</dbReference>
<dbReference type="InterPro" id="IPR032675">
    <property type="entry name" value="LRR_dom_sf"/>
</dbReference>
<dbReference type="InterPro" id="IPR001611">
    <property type="entry name" value="Leu-rich_rpt"/>
</dbReference>
<evidence type="ECO:0000313" key="1">
    <source>
        <dbReference type="EMBL" id="KAJ9693347.1"/>
    </source>
</evidence>
<keyword evidence="2" id="KW-1185">Reference proteome</keyword>
<dbReference type="EMBL" id="JARBHA010000009">
    <property type="protein sequence ID" value="KAJ9693347.1"/>
    <property type="molecule type" value="Genomic_DNA"/>
</dbReference>
<sequence>MLDFNCLNNSILPHLSTLTSLKNLSLSENSLSGWFPPDGISYYVPLKILNIYSLFSMYACRHFLTSIFLWAELATLVNLEILDVSGNKFKAAQTVKGKPANPKNTK</sequence>
<dbReference type="AlphaFoldDB" id="A0AA38ZQK1"/>